<evidence type="ECO:0000313" key="3">
    <source>
        <dbReference type="Proteomes" id="UP001323405"/>
    </source>
</evidence>
<evidence type="ECO:0008006" key="4">
    <source>
        <dbReference type="Google" id="ProtNLM"/>
    </source>
</evidence>
<dbReference type="Proteomes" id="UP001323405">
    <property type="component" value="Unassembled WGS sequence"/>
</dbReference>
<evidence type="ECO:0000256" key="1">
    <source>
        <dbReference type="SAM" id="MobiDB-lite"/>
    </source>
</evidence>
<evidence type="ECO:0000313" key="2">
    <source>
        <dbReference type="EMBL" id="KAK4660144.1"/>
    </source>
</evidence>
<sequence>MTSSDSHDGMASSLVVELHPNEEPEKSINIEFSKRSQNPGISIDAVAVTSDATITGRATSAEQQAMTESIRITEDSGVEALRCRNEITQRSSEPIEKEQKNFELGQRGASDSQDLIGEGSALTINRELGLVEGYELEVLHEPRPPNIPKADVVIVNGSGQAWEVPWTFQEKTPHPTHQAPEMPKRGVLDNSKMLPRDIGSWGRIMNFHWPWNFLADISDDEVDNFLAKTADRLLTQLRKIRKDKSASSDFLVLIGTGFGCCIIHKLIVNLHSVGPLKQTVLDEIASIVLVDSPDPRGPPNLLETFSDFYHTILERELFTASLYQELSPDEVCTFSSKPTYPFVR</sequence>
<protein>
    <recommendedName>
        <fullName evidence="4">SRR1-like domain-containing protein</fullName>
    </recommendedName>
</protein>
<name>A0ABR0GX19_9PEZI</name>
<keyword evidence="3" id="KW-1185">Reference proteome</keyword>
<feature type="region of interest" description="Disordered" evidence="1">
    <location>
        <begin position="1"/>
        <end position="22"/>
    </location>
</feature>
<dbReference type="GeneID" id="87905979"/>
<dbReference type="RefSeq" id="XP_062749114.1">
    <property type="nucleotide sequence ID" value="XM_062886072.1"/>
</dbReference>
<reference evidence="2 3" key="1">
    <citation type="journal article" date="2023" name="bioRxiv">
        <title>High-quality genome assemblies of four members of thePodospora anserinaspecies complex.</title>
        <authorList>
            <person name="Ament-Velasquez S.L."/>
            <person name="Vogan A.A."/>
            <person name="Wallerman O."/>
            <person name="Hartmann F."/>
            <person name="Gautier V."/>
            <person name="Silar P."/>
            <person name="Giraud T."/>
            <person name="Johannesson H."/>
        </authorList>
    </citation>
    <scope>NUCLEOTIDE SEQUENCE [LARGE SCALE GENOMIC DNA]</scope>
    <source>
        <strain evidence="2 3">CBS 415.72m</strain>
    </source>
</reference>
<organism evidence="2 3">
    <name type="scientific">Podospora pseudocomata</name>
    <dbReference type="NCBI Taxonomy" id="2093779"/>
    <lineage>
        <taxon>Eukaryota</taxon>
        <taxon>Fungi</taxon>
        <taxon>Dikarya</taxon>
        <taxon>Ascomycota</taxon>
        <taxon>Pezizomycotina</taxon>
        <taxon>Sordariomycetes</taxon>
        <taxon>Sordariomycetidae</taxon>
        <taxon>Sordariales</taxon>
        <taxon>Podosporaceae</taxon>
        <taxon>Podospora</taxon>
    </lineage>
</organism>
<gene>
    <name evidence="2" type="ORF">QC762_116535</name>
</gene>
<dbReference type="EMBL" id="JAFFHA010000001">
    <property type="protein sequence ID" value="KAK4660144.1"/>
    <property type="molecule type" value="Genomic_DNA"/>
</dbReference>
<proteinExistence type="predicted"/>
<accession>A0ABR0GX19</accession>
<comment type="caution">
    <text evidence="2">The sequence shown here is derived from an EMBL/GenBank/DDBJ whole genome shotgun (WGS) entry which is preliminary data.</text>
</comment>